<sequence>MQHKVRAAVRALRSPAAILERVNRLVVSDAVSRPGWFNVVERIPPPQHAHRPSPAPPKIVFPEDGLRRSARRIRGEGVDIVGILPSIQMNESHKFTVKTDGDRITQEYTRLRKEEKLSHPEALARAIPESHRGTYLQRYVAAVRKIREANATEFKLMGAAAPDMGPQPTPPAVPALLESKAFLPYVDSLFASRARNDPRRRSALFNSASQRRQSPIHLRGSQTRNPFDPFNAKDQPTIGGRS</sequence>
<name>A0A0D2X1S8_CAPO3</name>
<feature type="region of interest" description="Disordered" evidence="7">
    <location>
        <begin position="200"/>
        <end position="242"/>
    </location>
</feature>
<feature type="compositionally biased region" description="Polar residues" evidence="7">
    <location>
        <begin position="204"/>
        <end position="213"/>
    </location>
</feature>
<keyword evidence="5" id="KW-0687">Ribonucleoprotein</keyword>
<dbReference type="CDD" id="cd23701">
    <property type="entry name" value="At1g26750"/>
    <property type="match status" value="1"/>
</dbReference>
<dbReference type="RefSeq" id="XP_004349236.1">
    <property type="nucleotide sequence ID" value="XM_004349186.2"/>
</dbReference>
<evidence type="ECO:0000313" key="9">
    <source>
        <dbReference type="EMBL" id="KJE91334.1"/>
    </source>
</evidence>
<protein>
    <recommendedName>
        <fullName evidence="6">Small ribosomal subunit protein mS23</fullName>
    </recommendedName>
</protein>
<evidence type="ECO:0000256" key="1">
    <source>
        <dbReference type="ARBA" id="ARBA00004173"/>
    </source>
</evidence>
<evidence type="ECO:0000256" key="6">
    <source>
        <dbReference type="ARBA" id="ARBA00035137"/>
    </source>
</evidence>
<dbReference type="GO" id="GO:0005840">
    <property type="term" value="C:ribosome"/>
    <property type="evidence" value="ECO:0007669"/>
    <property type="project" value="InterPro"/>
</dbReference>
<evidence type="ECO:0000256" key="4">
    <source>
        <dbReference type="ARBA" id="ARBA00023128"/>
    </source>
</evidence>
<dbReference type="GO" id="GO:0003735">
    <property type="term" value="F:structural constituent of ribosome"/>
    <property type="evidence" value="ECO:0007669"/>
    <property type="project" value="InterPro"/>
</dbReference>
<dbReference type="EMBL" id="KE346362">
    <property type="protein sequence ID" value="KJE91334.1"/>
    <property type="molecule type" value="Genomic_DNA"/>
</dbReference>
<evidence type="ECO:0000256" key="3">
    <source>
        <dbReference type="ARBA" id="ARBA00022980"/>
    </source>
</evidence>
<keyword evidence="3" id="KW-0689">Ribosomal protein</keyword>
<dbReference type="Proteomes" id="UP000008743">
    <property type="component" value="Unassembled WGS sequence"/>
</dbReference>
<dbReference type="GO" id="GO:0006412">
    <property type="term" value="P:translation"/>
    <property type="evidence" value="ECO:0007669"/>
    <property type="project" value="InterPro"/>
</dbReference>
<accession>A0A0D2X1S8</accession>
<keyword evidence="4" id="KW-0496">Mitochondrion</keyword>
<keyword evidence="10" id="KW-1185">Reference proteome</keyword>
<feature type="domain" description="Small ribosomal subunit protein mS23 conserved" evidence="8">
    <location>
        <begin position="17"/>
        <end position="125"/>
    </location>
</feature>
<comment type="similarity">
    <text evidence="2">Belongs to the mitochondrion-specific ribosomal protein mS23 family.</text>
</comment>
<dbReference type="InParanoid" id="A0A0D2X1S8"/>
<organism evidence="9 10">
    <name type="scientific">Capsaspora owczarzaki (strain ATCC 30864)</name>
    <dbReference type="NCBI Taxonomy" id="595528"/>
    <lineage>
        <taxon>Eukaryota</taxon>
        <taxon>Filasterea</taxon>
        <taxon>Capsaspora</taxon>
    </lineage>
</organism>
<comment type="subcellular location">
    <subcellularLocation>
        <location evidence="1">Mitochondrion</location>
    </subcellularLocation>
</comment>
<evidence type="ECO:0000259" key="8">
    <source>
        <dbReference type="Pfam" id="PF10484"/>
    </source>
</evidence>
<evidence type="ECO:0000256" key="5">
    <source>
        <dbReference type="ARBA" id="ARBA00023274"/>
    </source>
</evidence>
<dbReference type="InterPro" id="IPR059242">
    <property type="entry name" value="mS23_dom"/>
</dbReference>
<dbReference type="AlphaFoldDB" id="A0A0D2X1S8"/>
<proteinExistence type="inferred from homology"/>
<evidence type="ECO:0000256" key="7">
    <source>
        <dbReference type="SAM" id="MobiDB-lite"/>
    </source>
</evidence>
<dbReference type="Pfam" id="PF10484">
    <property type="entry name" value="MRP-S23"/>
    <property type="match status" value="1"/>
</dbReference>
<evidence type="ECO:0000256" key="2">
    <source>
        <dbReference type="ARBA" id="ARBA00009864"/>
    </source>
</evidence>
<gene>
    <name evidence="9" type="ORF">CAOG_002486</name>
</gene>
<reference evidence="10" key="1">
    <citation type="submission" date="2011-02" db="EMBL/GenBank/DDBJ databases">
        <title>The Genome Sequence of Capsaspora owczarzaki ATCC 30864.</title>
        <authorList>
            <person name="Russ C."/>
            <person name="Cuomo C."/>
            <person name="Burger G."/>
            <person name="Gray M.W."/>
            <person name="Holland P.W.H."/>
            <person name="King N."/>
            <person name="Lang F.B.F."/>
            <person name="Roger A.J."/>
            <person name="Ruiz-Trillo I."/>
            <person name="Young S.K."/>
            <person name="Zeng Q."/>
            <person name="Gargeya S."/>
            <person name="Alvarado L."/>
            <person name="Berlin A."/>
            <person name="Chapman S.B."/>
            <person name="Chen Z."/>
            <person name="Freedman E."/>
            <person name="Gellesch M."/>
            <person name="Goldberg J."/>
            <person name="Griggs A."/>
            <person name="Gujja S."/>
            <person name="Heilman E."/>
            <person name="Heiman D."/>
            <person name="Howarth C."/>
            <person name="Mehta T."/>
            <person name="Neiman D."/>
            <person name="Pearson M."/>
            <person name="Roberts A."/>
            <person name="Saif S."/>
            <person name="Shea T."/>
            <person name="Shenoy N."/>
            <person name="Sisk P."/>
            <person name="Stolte C."/>
            <person name="Sykes S."/>
            <person name="White J."/>
            <person name="Yandava C."/>
            <person name="Haas B."/>
            <person name="Nusbaum C."/>
            <person name="Birren B."/>
        </authorList>
    </citation>
    <scope>NUCLEOTIDE SEQUENCE</scope>
    <source>
        <strain evidence="10">ATCC 30864</strain>
    </source>
</reference>
<evidence type="ECO:0000313" key="10">
    <source>
        <dbReference type="Proteomes" id="UP000008743"/>
    </source>
</evidence>
<dbReference type="InterPro" id="IPR023611">
    <property type="entry name" value="mS23_dom_met"/>
</dbReference>